<sequence length="318" mass="34724">MKKDDMKKMAGQFYTVMYRARRFEEEVFEFYKRGLMPGLAHLYLGEEAIAAGACGALNDSDYIGSTHRGHGHLVARGADLGRMMAEILGKAAGYSKGKGGSMHIMAMDKGILGANGIVGGGIPIALGAAYSSKMQQNGKVTISFFGDSASNEGTFHESLNMAAAWDLPIVFIIENNLYGISVDIRRVTKEHQLSKRAVGYGIPGVTIDGNDVFTVYEETQKAVDRARKGQGPTLIECLTYRWQGHHVGDPGVYRADKEVADWRSKEPIGKLEARKLLSQKEIDDIRAKVDVEIAAACKFAEDSPYPDIAEAYTDVFVA</sequence>
<feature type="transmembrane region" description="Helical" evidence="4">
    <location>
        <begin position="111"/>
        <end position="130"/>
    </location>
</feature>
<reference evidence="6" key="1">
    <citation type="submission" date="2016-04" db="EMBL/GenBank/DDBJ databases">
        <authorList>
            <person name="Evans L.H."/>
            <person name="Alamgir A."/>
            <person name="Owens N."/>
            <person name="Weber N.D."/>
            <person name="Virtaneva K."/>
            <person name="Barbian K."/>
            <person name="Babar A."/>
            <person name="Rosenke K."/>
        </authorList>
    </citation>
    <scope>NUCLEOTIDE SEQUENCE</scope>
    <source>
        <strain evidence="6">86</strain>
    </source>
</reference>
<dbReference type="GO" id="GO:0004739">
    <property type="term" value="F:pyruvate dehydrogenase (acetyl-transferring) activity"/>
    <property type="evidence" value="ECO:0007669"/>
    <property type="project" value="TreeGrafter"/>
</dbReference>
<accession>A0A212J9R5</accession>
<gene>
    <name evidence="6" type="primary">acoA</name>
    <name evidence="6" type="ORF">KL86DPRO_10961</name>
</gene>
<dbReference type="GO" id="GO:0006086">
    <property type="term" value="P:pyruvate decarboxylation to acetyl-CoA"/>
    <property type="evidence" value="ECO:0007669"/>
    <property type="project" value="TreeGrafter"/>
</dbReference>
<protein>
    <submittedName>
        <fullName evidence="6">Acetoin:2,6-dichlorophenolindophenol oxidoreductase subunit alpha</fullName>
        <ecNumber evidence="6">1.1.1.-</ecNumber>
    </submittedName>
</protein>
<dbReference type="InterPro" id="IPR050642">
    <property type="entry name" value="PDH_E1_Alpha_Subunit"/>
</dbReference>
<dbReference type="CDD" id="cd02000">
    <property type="entry name" value="TPP_E1_PDC_ADC_BCADC"/>
    <property type="match status" value="1"/>
</dbReference>
<keyword evidence="4" id="KW-0472">Membrane</keyword>
<feature type="domain" description="Dehydrogenase E1 component" evidence="5">
    <location>
        <begin position="17"/>
        <end position="308"/>
    </location>
</feature>
<evidence type="ECO:0000259" key="5">
    <source>
        <dbReference type="Pfam" id="PF00676"/>
    </source>
</evidence>
<dbReference type="EMBL" id="FLUQ01000001">
    <property type="protein sequence ID" value="SBV95955.1"/>
    <property type="molecule type" value="Genomic_DNA"/>
</dbReference>
<evidence type="ECO:0000313" key="6">
    <source>
        <dbReference type="EMBL" id="SBV95955.1"/>
    </source>
</evidence>
<evidence type="ECO:0000256" key="1">
    <source>
        <dbReference type="ARBA" id="ARBA00001964"/>
    </source>
</evidence>
<dbReference type="AlphaFoldDB" id="A0A212J9R5"/>
<evidence type="ECO:0000256" key="3">
    <source>
        <dbReference type="ARBA" id="ARBA00023052"/>
    </source>
</evidence>
<name>A0A212J9R5_9DELT</name>
<keyword evidence="2 6" id="KW-0560">Oxidoreductase</keyword>
<dbReference type="Pfam" id="PF00676">
    <property type="entry name" value="E1_dh"/>
    <property type="match status" value="1"/>
</dbReference>
<dbReference type="InterPro" id="IPR001017">
    <property type="entry name" value="DH_E1"/>
</dbReference>
<dbReference type="EC" id="1.1.1.-" evidence="6"/>
<dbReference type="SUPFAM" id="SSF52518">
    <property type="entry name" value="Thiamin diphosphate-binding fold (THDP-binding)"/>
    <property type="match status" value="1"/>
</dbReference>
<proteinExistence type="predicted"/>
<dbReference type="InterPro" id="IPR029061">
    <property type="entry name" value="THDP-binding"/>
</dbReference>
<evidence type="ECO:0000256" key="2">
    <source>
        <dbReference type="ARBA" id="ARBA00023002"/>
    </source>
</evidence>
<keyword evidence="4" id="KW-0812">Transmembrane</keyword>
<dbReference type="PANTHER" id="PTHR11516:SF60">
    <property type="entry name" value="PYRUVATE DEHYDROGENASE E1 COMPONENT SUBUNIT ALPHA"/>
    <property type="match status" value="1"/>
</dbReference>
<dbReference type="PANTHER" id="PTHR11516">
    <property type="entry name" value="PYRUVATE DEHYDROGENASE E1 COMPONENT, ALPHA SUBUNIT BACTERIAL AND ORGANELLAR"/>
    <property type="match status" value="1"/>
</dbReference>
<dbReference type="Gene3D" id="3.40.50.970">
    <property type="match status" value="1"/>
</dbReference>
<comment type="cofactor">
    <cofactor evidence="1">
        <name>thiamine diphosphate</name>
        <dbReference type="ChEBI" id="CHEBI:58937"/>
    </cofactor>
</comment>
<organism evidence="6">
    <name type="scientific">uncultured delta proteobacterium</name>
    <dbReference type="NCBI Taxonomy" id="34034"/>
    <lineage>
        <taxon>Bacteria</taxon>
        <taxon>Deltaproteobacteria</taxon>
        <taxon>environmental samples</taxon>
    </lineage>
</organism>
<evidence type="ECO:0000256" key="4">
    <source>
        <dbReference type="SAM" id="Phobius"/>
    </source>
</evidence>
<keyword evidence="3" id="KW-0786">Thiamine pyrophosphate</keyword>
<keyword evidence="4" id="KW-1133">Transmembrane helix</keyword>